<proteinExistence type="predicted"/>
<evidence type="ECO:0000259" key="4">
    <source>
        <dbReference type="PROSITE" id="PS51063"/>
    </source>
</evidence>
<keyword evidence="1" id="KW-0805">Transcription regulation</keyword>
<sequence>MIREGDEPGPVFVILEGWACRYKILPSGARQIMAFMIPGDSCDLHVNLLPEMDHSIQAITTATVATIPKATMQSLMADHPAIARAMYTAQLIDESIMRSWIVSMGRRSSIERVAHLMCELYLRAYSIGLVTDGEVALPLSQLVLADALGMTSVHINRVLKELRLAGAMALRRGSLDIIDPVKLIQIAGFDENYLHRRLRTGSDRH</sequence>
<keyword evidence="3" id="KW-0804">Transcription</keyword>
<dbReference type="EMBL" id="CP101740">
    <property type="protein sequence ID" value="UUL83265.1"/>
    <property type="molecule type" value="Genomic_DNA"/>
</dbReference>
<dbReference type="Proteomes" id="UP001058533">
    <property type="component" value="Chromosome"/>
</dbReference>
<evidence type="ECO:0000256" key="1">
    <source>
        <dbReference type="ARBA" id="ARBA00023015"/>
    </source>
</evidence>
<evidence type="ECO:0000256" key="2">
    <source>
        <dbReference type="ARBA" id="ARBA00023125"/>
    </source>
</evidence>
<dbReference type="PROSITE" id="PS51063">
    <property type="entry name" value="HTH_CRP_2"/>
    <property type="match status" value="1"/>
</dbReference>
<dbReference type="CDD" id="cd00038">
    <property type="entry name" value="CAP_ED"/>
    <property type="match status" value="1"/>
</dbReference>
<dbReference type="PANTHER" id="PTHR24567">
    <property type="entry name" value="CRP FAMILY TRANSCRIPTIONAL REGULATORY PROTEIN"/>
    <property type="match status" value="1"/>
</dbReference>
<dbReference type="Gene3D" id="1.10.10.10">
    <property type="entry name" value="Winged helix-like DNA-binding domain superfamily/Winged helix DNA-binding domain"/>
    <property type="match status" value="1"/>
</dbReference>
<organism evidence="5 6">
    <name type="scientific">Sphingomonas qomolangmaensis</name>
    <dbReference type="NCBI Taxonomy" id="2918765"/>
    <lineage>
        <taxon>Bacteria</taxon>
        <taxon>Pseudomonadati</taxon>
        <taxon>Pseudomonadota</taxon>
        <taxon>Alphaproteobacteria</taxon>
        <taxon>Sphingomonadales</taxon>
        <taxon>Sphingomonadaceae</taxon>
        <taxon>Sphingomonas</taxon>
    </lineage>
</organism>
<protein>
    <submittedName>
        <fullName evidence="5">Crp/Fnr family transcriptional regulator</fullName>
    </submittedName>
</protein>
<evidence type="ECO:0000313" key="6">
    <source>
        <dbReference type="Proteomes" id="UP001058533"/>
    </source>
</evidence>
<keyword evidence="2" id="KW-0238">DNA-binding</keyword>
<dbReference type="InterPro" id="IPR036390">
    <property type="entry name" value="WH_DNA-bd_sf"/>
</dbReference>
<reference evidence="5" key="1">
    <citation type="submission" date="2022-07" db="EMBL/GenBank/DDBJ databases">
        <title>Sphingomonas sp. nov., a novel bacterium isolated from the north slope of the Mount Everest.</title>
        <authorList>
            <person name="Cui X."/>
            <person name="Liu Y."/>
        </authorList>
    </citation>
    <scope>NUCLEOTIDE SEQUENCE</scope>
    <source>
        <strain evidence="5">S5-59</strain>
    </source>
</reference>
<dbReference type="InterPro" id="IPR018490">
    <property type="entry name" value="cNMP-bd_dom_sf"/>
</dbReference>
<dbReference type="SUPFAM" id="SSF46785">
    <property type="entry name" value="Winged helix' DNA-binding domain"/>
    <property type="match status" value="1"/>
</dbReference>
<evidence type="ECO:0000313" key="5">
    <source>
        <dbReference type="EMBL" id="UUL83265.1"/>
    </source>
</evidence>
<dbReference type="InterPro" id="IPR014710">
    <property type="entry name" value="RmlC-like_jellyroll"/>
</dbReference>
<gene>
    <name evidence="5" type="ORF">NMP03_03265</name>
</gene>
<dbReference type="InterPro" id="IPR036388">
    <property type="entry name" value="WH-like_DNA-bd_sf"/>
</dbReference>
<feature type="domain" description="HTH crp-type" evidence="4">
    <location>
        <begin position="107"/>
        <end position="181"/>
    </location>
</feature>
<dbReference type="Pfam" id="PF13545">
    <property type="entry name" value="HTH_Crp_2"/>
    <property type="match status" value="1"/>
</dbReference>
<dbReference type="InterPro" id="IPR050397">
    <property type="entry name" value="Env_Response_Regulators"/>
</dbReference>
<evidence type="ECO:0000256" key="3">
    <source>
        <dbReference type="ARBA" id="ARBA00023163"/>
    </source>
</evidence>
<dbReference type="InterPro" id="IPR012318">
    <property type="entry name" value="HTH_CRP"/>
</dbReference>
<dbReference type="Pfam" id="PF00027">
    <property type="entry name" value="cNMP_binding"/>
    <property type="match status" value="1"/>
</dbReference>
<dbReference type="Gene3D" id="2.60.120.10">
    <property type="entry name" value="Jelly Rolls"/>
    <property type="match status" value="1"/>
</dbReference>
<accession>A0ABY5LBS2</accession>
<dbReference type="PANTHER" id="PTHR24567:SF68">
    <property type="entry name" value="DNA-BINDING TRANSCRIPTIONAL DUAL REGULATOR CRP"/>
    <property type="match status" value="1"/>
</dbReference>
<dbReference type="SUPFAM" id="SSF51206">
    <property type="entry name" value="cAMP-binding domain-like"/>
    <property type="match status" value="1"/>
</dbReference>
<dbReference type="RefSeq" id="WP_256507108.1">
    <property type="nucleotide sequence ID" value="NZ_CP101740.1"/>
</dbReference>
<dbReference type="InterPro" id="IPR000595">
    <property type="entry name" value="cNMP-bd_dom"/>
</dbReference>
<name>A0ABY5LBS2_9SPHN</name>
<keyword evidence="6" id="KW-1185">Reference proteome</keyword>
<dbReference type="SMART" id="SM00419">
    <property type="entry name" value="HTH_CRP"/>
    <property type="match status" value="1"/>
</dbReference>